<dbReference type="EMBL" id="BIMW01000022">
    <property type="protein sequence ID" value="GCE92522.1"/>
    <property type="molecule type" value="Genomic_DNA"/>
</dbReference>
<dbReference type="Proteomes" id="UP000326169">
    <property type="component" value="Unassembled WGS sequence"/>
</dbReference>
<dbReference type="CDD" id="cd17033">
    <property type="entry name" value="DR1245-like"/>
    <property type="match status" value="1"/>
</dbReference>
<dbReference type="InterPro" id="IPR019660">
    <property type="entry name" value="Put_sensory_transdc_reg_YbjN"/>
</dbReference>
<gene>
    <name evidence="1" type="ORF">NIES46_05620</name>
</gene>
<protein>
    <recommendedName>
        <fullName evidence="3">YbjN domain-containing protein</fullName>
    </recommendedName>
</protein>
<comment type="caution">
    <text evidence="1">The sequence shown here is derived from an EMBL/GenBank/DDBJ whole genome shotgun (WGS) entry which is preliminary data.</text>
</comment>
<name>A0A5M3T1U7_LIMPL</name>
<evidence type="ECO:0000313" key="2">
    <source>
        <dbReference type="Proteomes" id="UP000326169"/>
    </source>
</evidence>
<dbReference type="Pfam" id="PF10722">
    <property type="entry name" value="YbjN"/>
    <property type="match status" value="1"/>
</dbReference>
<organism evidence="1 2">
    <name type="scientific">Limnospira platensis NIES-46</name>
    <dbReference type="NCBI Taxonomy" id="1236695"/>
    <lineage>
        <taxon>Bacteria</taxon>
        <taxon>Bacillati</taxon>
        <taxon>Cyanobacteriota</taxon>
        <taxon>Cyanophyceae</taxon>
        <taxon>Oscillatoriophycideae</taxon>
        <taxon>Oscillatoriales</taxon>
        <taxon>Sirenicapillariaceae</taxon>
        <taxon>Limnospira</taxon>
    </lineage>
</organism>
<accession>A0A5M3T1U7</accession>
<keyword evidence="2" id="KW-1185">Reference proteome</keyword>
<evidence type="ECO:0008006" key="3">
    <source>
        <dbReference type="Google" id="ProtNLM"/>
    </source>
</evidence>
<dbReference type="GeneID" id="301681515"/>
<evidence type="ECO:0000313" key="1">
    <source>
        <dbReference type="EMBL" id="GCE92522.1"/>
    </source>
</evidence>
<reference evidence="1 2" key="1">
    <citation type="journal article" date="2019" name="J Genomics">
        <title>The Draft Genome of a Hydrogen-producing Cyanobacterium, Arthrospira platensis NIES-46.</title>
        <authorList>
            <person name="Suzuki S."/>
            <person name="Yamaguchi H."/>
            <person name="Kawachi M."/>
        </authorList>
    </citation>
    <scope>NUCLEOTIDE SEQUENCE [LARGE SCALE GENOMIC DNA]</scope>
    <source>
        <strain evidence="1 2">NIES-46</strain>
    </source>
</reference>
<proteinExistence type="predicted"/>
<sequence length="352" mass="38995">MKKDIYLNQQLTFILPSQKTLELLAVNGIVAEDDGKDINVYLTLEVPFDTYQLIEKEQLFNLKPEVCSPLIDRQFDPYANLTLELMLKPGLLPQLTQDGTTTATLINHLQQPPGPEPLPHQFTENWFCLGVRQQQLDKTIAYRTLWDWANPDTLAQLVATGKDTFQQLGAQIKTALSTGSQALEEISRELGAPPTGDSDSSISAPISQIMAAFFNQDDWDYVSLDEGATLEMAFIGDNGRWSCSAQARDEEQQFLFYSICPLTIPAEKRSAIAELLTKANSGLILGNFELDYSDGEVCYKTSIDVEGDRLTPALVESLVYTNVTMMDQYLPGIIAVLNGTSPDNAIAQVEAE</sequence>
<dbReference type="RefSeq" id="WP_014277545.1">
    <property type="nucleotide sequence ID" value="NZ_BIMW01000022.1"/>
</dbReference>